<organism evidence="1 2">
    <name type="scientific">Angustibacter aerolatus</name>
    <dbReference type="NCBI Taxonomy" id="1162965"/>
    <lineage>
        <taxon>Bacteria</taxon>
        <taxon>Bacillati</taxon>
        <taxon>Actinomycetota</taxon>
        <taxon>Actinomycetes</taxon>
        <taxon>Kineosporiales</taxon>
        <taxon>Kineosporiaceae</taxon>
    </lineage>
</organism>
<proteinExistence type="predicted"/>
<protein>
    <recommendedName>
        <fullName evidence="3">SRCR domain-containing protein</fullName>
    </recommendedName>
</protein>
<name>A0ABQ6JKS2_9ACTN</name>
<reference evidence="2" key="1">
    <citation type="journal article" date="2019" name="Int. J. Syst. Evol. Microbiol.">
        <title>The Global Catalogue of Microorganisms (GCM) 10K type strain sequencing project: providing services to taxonomists for standard genome sequencing and annotation.</title>
        <authorList>
            <consortium name="The Broad Institute Genomics Platform"/>
            <consortium name="The Broad Institute Genome Sequencing Center for Infectious Disease"/>
            <person name="Wu L."/>
            <person name="Ma J."/>
        </authorList>
    </citation>
    <scope>NUCLEOTIDE SEQUENCE [LARGE SCALE GENOMIC DNA]</scope>
    <source>
        <strain evidence="2">NBRC 108730</strain>
    </source>
</reference>
<evidence type="ECO:0000313" key="1">
    <source>
        <dbReference type="EMBL" id="GMA87385.1"/>
    </source>
</evidence>
<sequence>MVGVGCEANATSGHDRAVVRCQATGSSVTVDLRTGWRDRYADWGQWVNRGYGWTVRSVWFERAAS</sequence>
<evidence type="ECO:0008006" key="3">
    <source>
        <dbReference type="Google" id="ProtNLM"/>
    </source>
</evidence>
<gene>
    <name evidence="1" type="ORF">GCM10025868_26350</name>
</gene>
<comment type="caution">
    <text evidence="1">The sequence shown here is derived from an EMBL/GenBank/DDBJ whole genome shotgun (WGS) entry which is preliminary data.</text>
</comment>
<keyword evidence="2" id="KW-1185">Reference proteome</keyword>
<dbReference type="Proteomes" id="UP001157017">
    <property type="component" value="Unassembled WGS sequence"/>
</dbReference>
<dbReference type="EMBL" id="BSUZ01000001">
    <property type="protein sequence ID" value="GMA87385.1"/>
    <property type="molecule type" value="Genomic_DNA"/>
</dbReference>
<accession>A0ABQ6JKS2</accession>
<evidence type="ECO:0000313" key="2">
    <source>
        <dbReference type="Proteomes" id="UP001157017"/>
    </source>
</evidence>